<dbReference type="Pfam" id="PF08509">
    <property type="entry name" value="Ad_cyc_g-alpha"/>
    <property type="match status" value="1"/>
</dbReference>
<keyword evidence="7" id="KW-0677">Repeat</keyword>
<dbReference type="SUPFAM" id="SSF52058">
    <property type="entry name" value="L domain-like"/>
    <property type="match status" value="1"/>
</dbReference>
<dbReference type="Gene3D" id="3.30.70.1230">
    <property type="entry name" value="Nucleotide cyclase"/>
    <property type="match status" value="1"/>
</dbReference>
<feature type="compositionally biased region" description="Low complexity" evidence="13">
    <location>
        <begin position="1181"/>
        <end position="1191"/>
    </location>
</feature>
<keyword evidence="5" id="KW-0433">Leucine-rich repeat</keyword>
<feature type="compositionally biased region" description="Low complexity" evidence="13">
    <location>
        <begin position="345"/>
        <end position="362"/>
    </location>
</feature>
<dbReference type="PANTHER" id="PTHR48051:SF1">
    <property type="entry name" value="RAS SUPPRESSOR PROTEIN 1"/>
    <property type="match status" value="1"/>
</dbReference>
<evidence type="ECO:0000256" key="6">
    <source>
        <dbReference type="ARBA" id="ARBA00022723"/>
    </source>
</evidence>
<evidence type="ECO:0000313" key="18">
    <source>
        <dbReference type="Proteomes" id="UP001338125"/>
    </source>
</evidence>
<dbReference type="PROSITE" id="PS51450">
    <property type="entry name" value="LRR"/>
    <property type="match status" value="5"/>
</dbReference>
<keyword evidence="10" id="KW-0456">Lyase</keyword>
<evidence type="ECO:0000256" key="1">
    <source>
        <dbReference type="ARBA" id="ARBA00001593"/>
    </source>
</evidence>
<name>A0ABR0S5Y6_9HYPO</name>
<organism evidence="17 18">
    <name type="scientific">Cladobotryum mycophilum</name>
    <dbReference type="NCBI Taxonomy" id="491253"/>
    <lineage>
        <taxon>Eukaryota</taxon>
        <taxon>Fungi</taxon>
        <taxon>Dikarya</taxon>
        <taxon>Ascomycota</taxon>
        <taxon>Pezizomycotina</taxon>
        <taxon>Sordariomycetes</taxon>
        <taxon>Hypocreomycetidae</taxon>
        <taxon>Hypocreales</taxon>
        <taxon>Hypocreaceae</taxon>
        <taxon>Cladobotryum</taxon>
    </lineage>
</organism>
<dbReference type="Pfam" id="PF00211">
    <property type="entry name" value="Guanylate_cyc"/>
    <property type="match status" value="1"/>
</dbReference>
<evidence type="ECO:0000256" key="5">
    <source>
        <dbReference type="ARBA" id="ARBA00022614"/>
    </source>
</evidence>
<feature type="domain" description="PPM-type phosphatase" evidence="16">
    <location>
        <begin position="1476"/>
        <end position="1751"/>
    </location>
</feature>
<dbReference type="SUPFAM" id="SSF55073">
    <property type="entry name" value="Nucleotide cyclase"/>
    <property type="match status" value="1"/>
</dbReference>
<evidence type="ECO:0000256" key="13">
    <source>
        <dbReference type="SAM" id="MobiDB-lite"/>
    </source>
</evidence>
<accession>A0ABR0S5Y6</accession>
<evidence type="ECO:0000256" key="7">
    <source>
        <dbReference type="ARBA" id="ARBA00022737"/>
    </source>
</evidence>
<dbReference type="InterPro" id="IPR013716">
    <property type="entry name" value="Adenylate_cyclase_G-a-bd"/>
</dbReference>
<dbReference type="InterPro" id="IPR036457">
    <property type="entry name" value="PPM-type-like_dom_sf"/>
</dbReference>
<feature type="compositionally biased region" description="Low complexity" evidence="13">
    <location>
        <begin position="212"/>
        <end position="225"/>
    </location>
</feature>
<dbReference type="PANTHER" id="PTHR48051">
    <property type="match status" value="1"/>
</dbReference>
<evidence type="ECO:0000256" key="3">
    <source>
        <dbReference type="ARBA" id="ARBA00012201"/>
    </source>
</evidence>
<dbReference type="Gene3D" id="3.80.10.10">
    <property type="entry name" value="Ribonuclease Inhibitor"/>
    <property type="match status" value="4"/>
</dbReference>
<sequence length="2212" mass="243037">MAANDPAASRISSLTSASARTSTSTSTDSTRSSAATSKPTISTTTNSTVPPPTTSRRPIPARINTDDMYHSHIRGVSHIEEDDDLQISPTTSTATTRGALSPPPPPSASSNATSRDRRMSDLTNYRRDLAILDAPRGQSISGGPGLAATQIAPWMSSSTIAPSTSYSMGFHNDSSESLAFGAQLSPGLPPGSRGGNGVQDSPETYYDGRRPSAASINTTASSTGSKASIRGGFRKLQGFFGEDFPGRDSSESSLPTSVVGKEQRSRSYSNTRPTQSHHRDRNFSNATDHTRDVSPASSRPRTPVPAPEVVPFLYQDNNDIARYGEAPVRDIMTGPDRERYISSDGPSQSSVPPKSSSSGRSGMVHLPHHHRHNKSNDDPRTLRPSASREDSISSSYPRERGMSAAIFSSKSRAQSPTPSTHSGAALLGRSGNTDGTASPGHHGRLGILGRLRRHKDKDDSGGSSRLRELPQSTRSLQSKPSKIELPREVLSPSAFPSGWPGPPEPCETPEPPPPPPPPRAGAARTATFNNKFPFAKKGRGPRQYDYVDETIGPTDRTIIPRAPAHTGQLYHLDTNLNDMEGILAKPPPLTPMDTSFVNATATTAAATTAAPAAAAVEPESLDSAVSAPKGGWNAPDSWAVRRNTEDNTEQTPEMDMVGSPPRPEEKMTPYFIRIFRSDGTFSTHSMALDSSVTDVISQVIKKTYISEGMENYNIIMKKHDLIRVLQPGERPLFIQKRLLQQIGYEEADRIEELGREDNGYLCRFMFLSARESDFHSRTTDLGLSRTANQKASQVDLSGRNLITIPISLYSKATEISELNLSRNLSLDVPRDFIQSCKSLRAIRYNNNEARKLPPSLSRAIKLDHLDVSNNRLEQLEHVELNLLVSLAKMNLSNNRLIHLPPYFGAYETLRTLNISSNFLDQFPVFLCELTSLTELDLSFNAIAELPAEIGKLKNLKSFHITNNRLTNSLPDTFQNLTGLQHLDIKYNSITSIDVISELPNLEILSAAHNSISAFVGKFARLSQLKLNSNPLNKFEIVQPVPTLKILNLSHAQLSSIELVFSNLQYLEHLNLDHNFVVSLPQQISTMSRLEKFSIANNLISELPPQIGSLSELKVLDIRGNNISKLPEEIWSANKLETLNASSNVLEIFPKPPQPAQPTTKPPRNTGEEQPGPPPVQNGKQLTTLSSTASSEELVDDRRPSQASSNLLSVGPSPILQGVDRKNSLVSVYGKGGRKSSVISGGPSRGTGSAGIGLSSGSRKDSGQSVRYHNTFAGSLRYLYLADNRLDDDIFEAITLLPDLRILNLSYNDEIADMPQRSIKSWPQLVELYLSGNALTSLPADDLEESSLLQSLYINGNRFTNLPADMSRAKKLAVLDCGNNTLKYNISNVPYDWNWNLNPNLRYLNLSGNKRLEIKQTSWGGPDGPGAVNREEYTDFSRLANLRILGLMDVTLTQPSIPDQSEDRRVRTSGSLAGHLPYGMADTLGKNEHLSTVDLVVPRFNASETETLLGLFDGQELSSGGSKIAKYLHENFGHIFAMELKALKSQSETPADALRRTFLALNKDLVTIAAQFTESRSKKVHRGSAQPVILSREDLNSGGVATVLYLQGPELYVANVGNVQAMLIQGEGKHQILTRNHDPAEPSERSRIREAGGWVSRNGKLNEMLRVSRAFGYVDLMPAVQAAPHVAHLTVKEGEDIILMATSELWEYLSPGLVADIARAERQDLMRASQKLRDLAMAYGATGKIMVMMIAASDLKKKMNQSRLSRGTSMYGGPSTVPDEAQVFYPRRGRKAKGDILDSSLNKIRAEITAPIGTVAIVFTDIKNSTNLWEMYPNAMRSAIKLHNEVMRRQLRSIGGYEVKTEGDAFMVSFPTATSALLWCFTVQVLLLEVAWPSEILNSMSGHAVYDKDDILIFKGLSVRMGIHYGDCVSETDPVTRRMDYFGPMVNKASRISSVADGGQITVSSDFISEIQRWLENMQEIDRNGSAESDEALEYDIYAASIRDNLKSLTNQGFGVKEMGERKLKGLENPEVIYSLYPQVLAGRVEYQQTDRPPESANQPAAGITNNELSFDPESIWSLWKVSLRLEMLCSSLEEARGTVLQPPETDLLERMKGRPGEVTERFLISFLGHQVSRIETCVSTLAMRHIAMGGGILRELNELRAPMAAIFAHFTQQQEELERYKKRYGELDDTNSIRSTIVDESTEDEGSDTEQE</sequence>
<comment type="catalytic activity">
    <reaction evidence="1">
        <text>ATP = 3',5'-cyclic AMP + diphosphate</text>
        <dbReference type="Rhea" id="RHEA:15389"/>
        <dbReference type="ChEBI" id="CHEBI:30616"/>
        <dbReference type="ChEBI" id="CHEBI:33019"/>
        <dbReference type="ChEBI" id="CHEBI:58165"/>
        <dbReference type="EC" id="4.6.1.1"/>
    </reaction>
</comment>
<evidence type="ECO:0000259" key="15">
    <source>
        <dbReference type="PROSITE" id="PS50200"/>
    </source>
</evidence>
<dbReference type="Pfam" id="PF23010">
    <property type="entry name" value="RA_3"/>
    <property type="match status" value="1"/>
</dbReference>
<dbReference type="SMART" id="SM00044">
    <property type="entry name" value="CYCc"/>
    <property type="match status" value="1"/>
</dbReference>
<dbReference type="InterPro" id="IPR055071">
    <property type="entry name" value="RA_PHLPP-like"/>
</dbReference>
<dbReference type="CDD" id="cd00143">
    <property type="entry name" value="PP2Cc"/>
    <property type="match status" value="1"/>
</dbReference>
<dbReference type="PROSITE" id="PS51746">
    <property type="entry name" value="PPM_2"/>
    <property type="match status" value="1"/>
</dbReference>
<feature type="compositionally biased region" description="Polar residues" evidence="13">
    <location>
        <begin position="406"/>
        <end position="422"/>
    </location>
</feature>
<feature type="region of interest" description="Disordered" evidence="13">
    <location>
        <begin position="621"/>
        <end position="663"/>
    </location>
</feature>
<feature type="compositionally biased region" description="Low complexity" evidence="13">
    <location>
        <begin position="7"/>
        <end position="63"/>
    </location>
</feature>
<feature type="compositionally biased region" description="Acidic residues" evidence="13">
    <location>
        <begin position="2200"/>
        <end position="2212"/>
    </location>
</feature>
<proteinExistence type="inferred from homology"/>
<evidence type="ECO:0000256" key="4">
    <source>
        <dbReference type="ARBA" id="ARBA00021420"/>
    </source>
</evidence>
<dbReference type="SMART" id="SM00332">
    <property type="entry name" value="PP2Cc"/>
    <property type="match status" value="1"/>
</dbReference>
<dbReference type="CDD" id="cd07302">
    <property type="entry name" value="CHD"/>
    <property type="match status" value="1"/>
</dbReference>
<feature type="region of interest" description="Disordered" evidence="13">
    <location>
        <begin position="1"/>
        <end position="65"/>
    </location>
</feature>
<feature type="region of interest" description="Disordered" evidence="13">
    <location>
        <begin position="1146"/>
        <end position="1213"/>
    </location>
</feature>
<dbReference type="SMART" id="SM00364">
    <property type="entry name" value="LRR_BAC"/>
    <property type="match status" value="9"/>
</dbReference>
<keyword evidence="9" id="KW-0115">cAMP biosynthesis</keyword>
<dbReference type="InterPro" id="IPR001932">
    <property type="entry name" value="PPM-type_phosphatase-like_dom"/>
</dbReference>
<dbReference type="CDD" id="cd17214">
    <property type="entry name" value="RA_CYR1_like"/>
    <property type="match status" value="1"/>
</dbReference>
<dbReference type="PROSITE" id="PS50125">
    <property type="entry name" value="GUANYLATE_CYCLASE_2"/>
    <property type="match status" value="1"/>
</dbReference>
<evidence type="ECO:0000256" key="12">
    <source>
        <dbReference type="ARBA" id="ARBA00032637"/>
    </source>
</evidence>
<feature type="domain" description="Guanylate cyclase" evidence="14">
    <location>
        <begin position="1815"/>
        <end position="1952"/>
    </location>
</feature>
<dbReference type="SMART" id="SM00365">
    <property type="entry name" value="LRR_SD22"/>
    <property type="match status" value="6"/>
</dbReference>
<evidence type="ECO:0000313" key="17">
    <source>
        <dbReference type="EMBL" id="KAK5987569.1"/>
    </source>
</evidence>
<evidence type="ECO:0000259" key="16">
    <source>
        <dbReference type="PROSITE" id="PS51746"/>
    </source>
</evidence>
<dbReference type="Gene3D" id="3.60.40.10">
    <property type="entry name" value="PPM-type phosphatase domain"/>
    <property type="match status" value="1"/>
</dbReference>
<dbReference type="SMART" id="SM00789">
    <property type="entry name" value="Ad_cyc_g-alpha"/>
    <property type="match status" value="1"/>
</dbReference>
<gene>
    <name evidence="17" type="ORF">PT974_11701</name>
</gene>
<feature type="compositionally biased region" description="Polar residues" evidence="13">
    <location>
        <begin position="470"/>
        <end position="480"/>
    </location>
</feature>
<evidence type="ECO:0000259" key="14">
    <source>
        <dbReference type="PROSITE" id="PS50125"/>
    </source>
</evidence>
<comment type="similarity">
    <text evidence="2">Belongs to the adenylyl cyclase class-3 family.</text>
</comment>
<keyword evidence="8" id="KW-0460">Magnesium</keyword>
<feature type="compositionally biased region" description="Basic and acidic residues" evidence="13">
    <location>
        <begin position="374"/>
        <end position="401"/>
    </location>
</feature>
<feature type="region of interest" description="Disordered" evidence="13">
    <location>
        <begin position="77"/>
        <end position="118"/>
    </location>
</feature>
<evidence type="ECO:0000256" key="11">
    <source>
        <dbReference type="ARBA" id="ARBA00032597"/>
    </source>
</evidence>
<feature type="compositionally biased region" description="Pro residues" evidence="13">
    <location>
        <begin position="499"/>
        <end position="519"/>
    </location>
</feature>
<dbReference type="InterPro" id="IPR032675">
    <property type="entry name" value="LRR_dom_sf"/>
</dbReference>
<evidence type="ECO:0000256" key="9">
    <source>
        <dbReference type="ARBA" id="ARBA00022998"/>
    </source>
</evidence>
<dbReference type="InterPro" id="IPR029787">
    <property type="entry name" value="Nucleotide_cyclase"/>
</dbReference>
<dbReference type="PROSITE" id="PS50200">
    <property type="entry name" value="RA"/>
    <property type="match status" value="1"/>
</dbReference>
<dbReference type="InterPro" id="IPR000159">
    <property type="entry name" value="RA_dom"/>
</dbReference>
<dbReference type="SMART" id="SM00369">
    <property type="entry name" value="LRR_TYP"/>
    <property type="match status" value="12"/>
</dbReference>
<evidence type="ECO:0000256" key="10">
    <source>
        <dbReference type="ARBA" id="ARBA00023239"/>
    </source>
</evidence>
<dbReference type="EMBL" id="JAVFKD010000016">
    <property type="protein sequence ID" value="KAK5987569.1"/>
    <property type="molecule type" value="Genomic_DNA"/>
</dbReference>
<feature type="region of interest" description="Disordered" evidence="13">
    <location>
        <begin position="324"/>
        <end position="524"/>
    </location>
</feature>
<dbReference type="Proteomes" id="UP001338125">
    <property type="component" value="Unassembled WGS sequence"/>
</dbReference>
<feature type="domain" description="Ras-associating" evidence="15">
    <location>
        <begin position="668"/>
        <end position="759"/>
    </location>
</feature>
<dbReference type="InterPro" id="IPR050216">
    <property type="entry name" value="LRR_domain-containing"/>
</dbReference>
<dbReference type="InterPro" id="IPR003591">
    <property type="entry name" value="Leu-rich_rpt_typical-subtyp"/>
</dbReference>
<reference evidence="17 18" key="1">
    <citation type="submission" date="2024-01" db="EMBL/GenBank/DDBJ databases">
        <title>Complete genome of Cladobotryum mycophilum ATHUM6906.</title>
        <authorList>
            <person name="Christinaki A.C."/>
            <person name="Myridakis A.I."/>
            <person name="Kouvelis V.N."/>
        </authorList>
    </citation>
    <scope>NUCLEOTIDE SEQUENCE [LARGE SCALE GENOMIC DNA]</scope>
    <source>
        <strain evidence="17 18">ATHUM6906</strain>
    </source>
</reference>
<feature type="region of interest" description="Disordered" evidence="13">
    <location>
        <begin position="1230"/>
        <end position="1263"/>
    </location>
</feature>
<dbReference type="Pfam" id="PF00481">
    <property type="entry name" value="PP2C"/>
    <property type="match status" value="1"/>
</dbReference>
<evidence type="ECO:0000256" key="8">
    <source>
        <dbReference type="ARBA" id="ARBA00022842"/>
    </source>
</evidence>
<keyword evidence="18" id="KW-1185">Reference proteome</keyword>
<feature type="compositionally biased region" description="Basic and acidic residues" evidence="13">
    <location>
        <begin position="456"/>
        <end position="468"/>
    </location>
</feature>
<dbReference type="EC" id="4.6.1.1" evidence="3"/>
<dbReference type="SUPFAM" id="SSF81606">
    <property type="entry name" value="PP2C-like"/>
    <property type="match status" value="1"/>
</dbReference>
<dbReference type="InterPro" id="IPR001054">
    <property type="entry name" value="A/G_cyclase"/>
</dbReference>
<evidence type="ECO:0000256" key="2">
    <source>
        <dbReference type="ARBA" id="ARBA00005381"/>
    </source>
</evidence>
<comment type="caution">
    <text evidence="17">The sequence shown here is derived from an EMBL/GenBank/DDBJ whole genome shotgun (WGS) entry which is preliminary data.</text>
</comment>
<feature type="region of interest" description="Disordered" evidence="13">
    <location>
        <begin position="240"/>
        <end position="311"/>
    </location>
</feature>
<feature type="region of interest" description="Disordered" evidence="13">
    <location>
        <begin position="2191"/>
        <end position="2212"/>
    </location>
</feature>
<keyword evidence="6" id="KW-0479">Metal-binding</keyword>
<dbReference type="Pfam" id="PF13855">
    <property type="entry name" value="LRR_8"/>
    <property type="match status" value="4"/>
</dbReference>
<protein>
    <recommendedName>
        <fullName evidence="4">Adenylate cyclase</fullName>
        <ecNumber evidence="3">4.6.1.1</ecNumber>
    </recommendedName>
    <alternativeName>
        <fullName evidence="11">ATP pyrophosphate-lyase</fullName>
    </alternativeName>
    <alternativeName>
        <fullName evidence="12">Adenylyl cyclase</fullName>
    </alternativeName>
</protein>
<feature type="compositionally biased region" description="Polar residues" evidence="13">
    <location>
        <begin position="87"/>
        <end position="98"/>
    </location>
</feature>
<dbReference type="InterPro" id="IPR001611">
    <property type="entry name" value="Leu-rich_rpt"/>
</dbReference>
<dbReference type="SMART" id="SM00314">
    <property type="entry name" value="RA"/>
    <property type="match status" value="1"/>
</dbReference>
<feature type="region of interest" description="Disordered" evidence="13">
    <location>
        <begin position="180"/>
        <end position="228"/>
    </location>
</feature>